<accession>A0A9I9D5S8</accession>
<protein>
    <submittedName>
        <fullName evidence="1">Uncharacterized protein</fullName>
    </submittedName>
</protein>
<proteinExistence type="predicted"/>
<dbReference type="EnsemblPlants" id="MELO3C013244.2.1">
    <property type="protein sequence ID" value="MELO3C013244.2.1"/>
    <property type="gene ID" value="MELO3C013244.2"/>
</dbReference>
<dbReference type="Gramene" id="MELO3C013244.2.1">
    <property type="protein sequence ID" value="MELO3C013244.2.1"/>
    <property type="gene ID" value="MELO3C013244.2"/>
</dbReference>
<organism evidence="1">
    <name type="scientific">Cucumis melo</name>
    <name type="common">Muskmelon</name>
    <dbReference type="NCBI Taxonomy" id="3656"/>
    <lineage>
        <taxon>Eukaryota</taxon>
        <taxon>Viridiplantae</taxon>
        <taxon>Streptophyta</taxon>
        <taxon>Embryophyta</taxon>
        <taxon>Tracheophyta</taxon>
        <taxon>Spermatophyta</taxon>
        <taxon>Magnoliopsida</taxon>
        <taxon>eudicotyledons</taxon>
        <taxon>Gunneridae</taxon>
        <taxon>Pentapetalae</taxon>
        <taxon>rosids</taxon>
        <taxon>fabids</taxon>
        <taxon>Cucurbitales</taxon>
        <taxon>Cucurbitaceae</taxon>
        <taxon>Benincaseae</taxon>
        <taxon>Cucumis</taxon>
    </lineage>
</organism>
<evidence type="ECO:0000313" key="1">
    <source>
        <dbReference type="EnsemblPlants" id="MELO3C013244.2.1"/>
    </source>
</evidence>
<name>A0A9I9D5S8_CUCME</name>
<dbReference type="AlphaFoldDB" id="A0A9I9D5S8"/>
<sequence length="67" mass="7237">MASVSHTVTRGVVANTQKIRHKTPACSSCPASEGCFGLGDGVSVKERKRWRNGWRTKISTGKGQSTF</sequence>
<reference evidence="1" key="1">
    <citation type="submission" date="2023-03" db="UniProtKB">
        <authorList>
            <consortium name="EnsemblPlants"/>
        </authorList>
    </citation>
    <scope>IDENTIFICATION</scope>
</reference>